<organism evidence="1 2">
    <name type="scientific">Cichlidogyrus casuarinus</name>
    <dbReference type="NCBI Taxonomy" id="1844966"/>
    <lineage>
        <taxon>Eukaryota</taxon>
        <taxon>Metazoa</taxon>
        <taxon>Spiralia</taxon>
        <taxon>Lophotrochozoa</taxon>
        <taxon>Platyhelminthes</taxon>
        <taxon>Monogenea</taxon>
        <taxon>Monopisthocotylea</taxon>
        <taxon>Dactylogyridea</taxon>
        <taxon>Ancyrocephalidae</taxon>
        <taxon>Cichlidogyrus</taxon>
    </lineage>
</organism>
<dbReference type="AlphaFoldDB" id="A0ABD2Q3T3"/>
<evidence type="ECO:0000313" key="1">
    <source>
        <dbReference type="EMBL" id="KAL3314023.1"/>
    </source>
</evidence>
<dbReference type="EMBL" id="JBJKFK010001122">
    <property type="protein sequence ID" value="KAL3314023.1"/>
    <property type="molecule type" value="Genomic_DNA"/>
</dbReference>
<comment type="caution">
    <text evidence="1">The sequence shown here is derived from an EMBL/GenBank/DDBJ whole genome shotgun (WGS) entry which is preliminary data.</text>
</comment>
<evidence type="ECO:0000313" key="2">
    <source>
        <dbReference type="Proteomes" id="UP001626550"/>
    </source>
</evidence>
<proteinExistence type="predicted"/>
<protein>
    <recommendedName>
        <fullName evidence="3">HEPN domain-containing protein</fullName>
    </recommendedName>
</protein>
<evidence type="ECO:0008006" key="3">
    <source>
        <dbReference type="Google" id="ProtNLM"/>
    </source>
</evidence>
<name>A0ABD2Q3T3_9PLAT</name>
<dbReference type="Proteomes" id="UP001626550">
    <property type="component" value="Unassembled WGS sequence"/>
</dbReference>
<keyword evidence="2" id="KW-1185">Reference proteome</keyword>
<accession>A0ABD2Q3T3</accession>
<reference evidence="1 2" key="1">
    <citation type="submission" date="2024-11" db="EMBL/GenBank/DDBJ databases">
        <title>Adaptive evolution of stress response genes in parasites aligns with host niche diversity.</title>
        <authorList>
            <person name="Hahn C."/>
            <person name="Resl P."/>
        </authorList>
    </citation>
    <scope>NUCLEOTIDE SEQUENCE [LARGE SCALE GENOMIC DNA]</scope>
    <source>
        <strain evidence="1">EGGRZ-B1_66</strain>
        <tissue evidence="1">Body</tissue>
    </source>
</reference>
<gene>
    <name evidence="1" type="ORF">Ciccas_007375</name>
</gene>
<sequence length="64" mass="7447">MNMITSEEKLRIALEADDEEAIGRVLFSDYRVDSIHYNCMAVQMIECSTQICHMALQQFPPPRR</sequence>